<feature type="region of interest" description="Disordered" evidence="1">
    <location>
        <begin position="117"/>
        <end position="166"/>
    </location>
</feature>
<proteinExistence type="predicted"/>
<dbReference type="CDD" id="cd08060">
    <property type="entry name" value="MPN_UPF0172"/>
    <property type="match status" value="1"/>
</dbReference>
<reference evidence="2" key="1">
    <citation type="submission" date="2021-06" db="EMBL/GenBank/DDBJ databases">
        <authorList>
            <person name="Hodson N. C."/>
            <person name="Mongue J. A."/>
            <person name="Jaron S. K."/>
        </authorList>
    </citation>
    <scope>NUCLEOTIDE SEQUENCE</scope>
</reference>
<dbReference type="PANTHER" id="PTHR12941">
    <property type="entry name" value="ER MEMBRANE PROTEIN COMPLEX"/>
    <property type="match status" value="1"/>
</dbReference>
<feature type="region of interest" description="Disordered" evidence="1">
    <location>
        <begin position="187"/>
        <end position="260"/>
    </location>
</feature>
<evidence type="ECO:0000313" key="3">
    <source>
        <dbReference type="Proteomes" id="UP000708208"/>
    </source>
</evidence>
<dbReference type="InterPro" id="IPR005366">
    <property type="entry name" value="EMC8/9"/>
</dbReference>
<evidence type="ECO:0000256" key="1">
    <source>
        <dbReference type="SAM" id="MobiDB-lite"/>
    </source>
</evidence>
<feature type="compositionally biased region" description="Basic and acidic residues" evidence="1">
    <location>
        <begin position="239"/>
        <end position="250"/>
    </location>
</feature>
<evidence type="ECO:0000313" key="2">
    <source>
        <dbReference type="EMBL" id="CAG7637924.1"/>
    </source>
</evidence>
<sequence length="626" mass="68753">MPHSRRLTPETSDDDREGGESTRNVPEPSPPAVSNRRDENSISFRHFLQAHSDVVPTRHRNSRGANAGSVDLVDGASMALPDFVQDHLIVESIISASGGSGTSDIPETVGVQNSQHIASGGNELSPAPAYPEYPPSQCSRNYMSKRNRRQAESNVPISDCPAGCSSSQGPVTLPDFLSDGPMLFSANKLTDGGIPDSSTSPTNRTSNSAREGVNNSGTSLLPVRPASSRESETLSQQNDRLRRELTEKNRRLSQLENDLQRHRNETSMFEAAYLNSEQTLQATTRRALAAEARIAELNHELQFLKNQLTDRLGLKRRGQSDRSSPLHTVISEASSITQNGRYNSNVESNRIVEIAYSAEYLAGELMGQLNALKLLALDSTRLEGDHAVTSSQKKPASKDDPNASKQTIFQTDLTSLHRHPVNGILLKRCDQGKRPGKGGGDGSNVTLGDIKTNGSESSPKAAHVKVSFQDVIPCLHMNKYVTPMMELALAQIDRYCKAENYEVAGYYQANQNLYDNSPDFVAQRIADKLSEVNPNSVVLMVNNDKLNSNLECAPFSVYQLQDGKLKLQDSKIRLLPDDQGALSTASALIQAKAYRYLHDFDNHLDNLTVNYWVNPEVNDRIQQLSS</sequence>
<dbReference type="OrthoDB" id="194468at2759"/>
<dbReference type="Pfam" id="PF03665">
    <property type="entry name" value="UPF0172"/>
    <property type="match status" value="1"/>
</dbReference>
<keyword evidence="3" id="KW-1185">Reference proteome</keyword>
<feature type="compositionally biased region" description="Low complexity" evidence="1">
    <location>
        <begin position="197"/>
        <end position="208"/>
    </location>
</feature>
<dbReference type="EMBL" id="CAJVCH010001310">
    <property type="protein sequence ID" value="CAG7637924.1"/>
    <property type="molecule type" value="Genomic_DNA"/>
</dbReference>
<comment type="caution">
    <text evidence="2">The sequence shown here is derived from an EMBL/GenBank/DDBJ whole genome shotgun (WGS) entry which is preliminary data.</text>
</comment>
<dbReference type="GO" id="GO:0072546">
    <property type="term" value="C:EMC complex"/>
    <property type="evidence" value="ECO:0007669"/>
    <property type="project" value="InterPro"/>
</dbReference>
<dbReference type="Proteomes" id="UP000708208">
    <property type="component" value="Unassembled WGS sequence"/>
</dbReference>
<organism evidence="2 3">
    <name type="scientific">Allacma fusca</name>
    <dbReference type="NCBI Taxonomy" id="39272"/>
    <lineage>
        <taxon>Eukaryota</taxon>
        <taxon>Metazoa</taxon>
        <taxon>Ecdysozoa</taxon>
        <taxon>Arthropoda</taxon>
        <taxon>Hexapoda</taxon>
        <taxon>Collembola</taxon>
        <taxon>Symphypleona</taxon>
        <taxon>Sminthuridae</taxon>
        <taxon>Allacma</taxon>
    </lineage>
</organism>
<gene>
    <name evidence="2" type="ORF">AFUS01_LOCUS311</name>
</gene>
<feature type="region of interest" description="Disordered" evidence="1">
    <location>
        <begin position="1"/>
        <end position="41"/>
    </location>
</feature>
<name>A0A8J2IXD3_9HEXA</name>
<dbReference type="PANTHER" id="PTHR12941:SF10">
    <property type="entry name" value="ER MEMBRANE PROTEIN COMPLEX SUBUNIT 8_9 HOMOLOG"/>
    <property type="match status" value="1"/>
</dbReference>
<protein>
    <submittedName>
        <fullName evidence="2">Uncharacterized protein</fullName>
    </submittedName>
</protein>
<feature type="region of interest" description="Disordered" evidence="1">
    <location>
        <begin position="428"/>
        <end position="459"/>
    </location>
</feature>
<dbReference type="AlphaFoldDB" id="A0A8J2IXD3"/>
<accession>A0A8J2IXD3</accession>